<evidence type="ECO:0000313" key="3">
    <source>
        <dbReference type="Proteomes" id="UP000811609"/>
    </source>
</evidence>
<dbReference type="EMBL" id="CM031821">
    <property type="protein sequence ID" value="KAG6632731.1"/>
    <property type="molecule type" value="Genomic_DNA"/>
</dbReference>
<feature type="region of interest" description="Disordered" evidence="1">
    <location>
        <begin position="48"/>
        <end position="69"/>
    </location>
</feature>
<proteinExistence type="predicted"/>
<accession>A0A8T1NSS7</accession>
<evidence type="ECO:0000313" key="2">
    <source>
        <dbReference type="EMBL" id="KAG6632731.1"/>
    </source>
</evidence>
<organism evidence="2 3">
    <name type="scientific">Carya illinoinensis</name>
    <name type="common">Pecan</name>
    <dbReference type="NCBI Taxonomy" id="32201"/>
    <lineage>
        <taxon>Eukaryota</taxon>
        <taxon>Viridiplantae</taxon>
        <taxon>Streptophyta</taxon>
        <taxon>Embryophyta</taxon>
        <taxon>Tracheophyta</taxon>
        <taxon>Spermatophyta</taxon>
        <taxon>Magnoliopsida</taxon>
        <taxon>eudicotyledons</taxon>
        <taxon>Gunneridae</taxon>
        <taxon>Pentapetalae</taxon>
        <taxon>rosids</taxon>
        <taxon>fabids</taxon>
        <taxon>Fagales</taxon>
        <taxon>Juglandaceae</taxon>
        <taxon>Carya</taxon>
    </lineage>
</organism>
<reference evidence="2" key="1">
    <citation type="submission" date="2020-12" db="EMBL/GenBank/DDBJ databases">
        <title>WGS assembly of Carya illinoinensis cv. Pawnee.</title>
        <authorList>
            <person name="Platts A."/>
            <person name="Shu S."/>
            <person name="Wright S."/>
            <person name="Barry K."/>
            <person name="Edger P."/>
            <person name="Pires J.C."/>
            <person name="Schmutz J."/>
        </authorList>
    </citation>
    <scope>NUCLEOTIDE SEQUENCE</scope>
    <source>
        <tissue evidence="2">Leaf</tissue>
    </source>
</reference>
<dbReference type="AlphaFoldDB" id="A0A8T1NSS7"/>
<keyword evidence="3" id="KW-1185">Reference proteome</keyword>
<sequence length="117" mass="13397">MKFERGCAVEGPRGDSWYVGPRSRCGCIPSLPISFHPHLGGQPLTFIHRDPDFKKHKKRKEKMKTQPLTECMAGRRGMGWVGDLKTNQTPFIHQSTPNQLIETSFYAPFIEEKNEKP</sequence>
<dbReference type="Proteomes" id="UP000811609">
    <property type="component" value="Chromosome 13"/>
</dbReference>
<protein>
    <submittedName>
        <fullName evidence="2">Uncharacterized protein</fullName>
    </submittedName>
</protein>
<name>A0A8T1NSS7_CARIL</name>
<evidence type="ECO:0000256" key="1">
    <source>
        <dbReference type="SAM" id="MobiDB-lite"/>
    </source>
</evidence>
<gene>
    <name evidence="2" type="ORF">CIPAW_13G178800</name>
</gene>
<comment type="caution">
    <text evidence="2">The sequence shown here is derived from an EMBL/GenBank/DDBJ whole genome shotgun (WGS) entry which is preliminary data.</text>
</comment>